<feature type="region of interest" description="Disordered" evidence="12">
    <location>
        <begin position="682"/>
        <end position="735"/>
    </location>
</feature>
<dbReference type="GO" id="GO:0016891">
    <property type="term" value="F:RNA endonuclease activity producing 5'-phosphomonoesters, hydrolytic mechanism"/>
    <property type="evidence" value="ECO:0007669"/>
    <property type="project" value="TreeGrafter"/>
</dbReference>
<evidence type="ECO:0000256" key="10">
    <source>
        <dbReference type="ARBA" id="ARBA00023098"/>
    </source>
</evidence>
<accession>A0A1M7U8H1</accession>
<feature type="compositionally biased region" description="Basic residues" evidence="12">
    <location>
        <begin position="682"/>
        <end position="717"/>
    </location>
</feature>
<dbReference type="PANTHER" id="PTHR43856">
    <property type="entry name" value="CARDIOLIPIN HYDROLASE"/>
    <property type="match status" value="1"/>
</dbReference>
<dbReference type="GO" id="GO:0005576">
    <property type="term" value="C:extracellular region"/>
    <property type="evidence" value="ECO:0007669"/>
    <property type="project" value="UniProtKB-SubCell"/>
</dbReference>
<feature type="compositionally biased region" description="Basic residues" evidence="12">
    <location>
        <begin position="725"/>
        <end position="735"/>
    </location>
</feature>
<feature type="compositionally biased region" description="Polar residues" evidence="12">
    <location>
        <begin position="609"/>
        <end position="622"/>
    </location>
</feature>
<dbReference type="OrthoDB" id="9789376at2"/>
<evidence type="ECO:0000256" key="4">
    <source>
        <dbReference type="ARBA" id="ARBA00008664"/>
    </source>
</evidence>
<keyword evidence="15" id="KW-1185">Reference proteome</keyword>
<evidence type="ECO:0000256" key="7">
    <source>
        <dbReference type="ARBA" id="ARBA00022525"/>
    </source>
</evidence>
<proteinExistence type="inferred from homology"/>
<evidence type="ECO:0000313" key="14">
    <source>
        <dbReference type="EMBL" id="SHN79215.1"/>
    </source>
</evidence>
<keyword evidence="10" id="KW-0443">Lipid metabolism</keyword>
<organism evidence="14 15">
    <name type="scientific">Bradyrhizobium erythrophlei</name>
    <dbReference type="NCBI Taxonomy" id="1437360"/>
    <lineage>
        <taxon>Bacteria</taxon>
        <taxon>Pseudomonadati</taxon>
        <taxon>Pseudomonadota</taxon>
        <taxon>Alphaproteobacteria</taxon>
        <taxon>Hyphomicrobiales</taxon>
        <taxon>Nitrobacteraceae</taxon>
        <taxon>Bradyrhizobium</taxon>
    </lineage>
</organism>
<evidence type="ECO:0000313" key="15">
    <source>
        <dbReference type="Proteomes" id="UP000184096"/>
    </source>
</evidence>
<dbReference type="EMBL" id="LT670849">
    <property type="protein sequence ID" value="SHN79215.1"/>
    <property type="molecule type" value="Genomic_DNA"/>
</dbReference>
<protein>
    <recommendedName>
        <fullName evidence="6">Phospholipase D</fullName>
        <ecNumber evidence="5">3.1.4.4</ecNumber>
    </recommendedName>
    <alternativeName>
        <fullName evidence="11">Choline phosphatase</fullName>
    </alternativeName>
</protein>
<dbReference type="AlphaFoldDB" id="A0A1M7U8H1"/>
<evidence type="ECO:0000256" key="11">
    <source>
        <dbReference type="ARBA" id="ARBA00029594"/>
    </source>
</evidence>
<feature type="domain" description="PLD phosphodiesterase" evidence="13">
    <location>
        <begin position="497"/>
        <end position="528"/>
    </location>
</feature>
<dbReference type="SUPFAM" id="SSF56024">
    <property type="entry name" value="Phospholipase D/nuclease"/>
    <property type="match status" value="2"/>
</dbReference>
<dbReference type="Gene3D" id="3.30.870.10">
    <property type="entry name" value="Endonuclease Chain A"/>
    <property type="match status" value="2"/>
</dbReference>
<dbReference type="GO" id="GO:0006793">
    <property type="term" value="P:phosphorus metabolic process"/>
    <property type="evidence" value="ECO:0007669"/>
    <property type="project" value="UniProtKB-ARBA"/>
</dbReference>
<dbReference type="GO" id="GO:0004630">
    <property type="term" value="F:phospholipase D activity"/>
    <property type="evidence" value="ECO:0007669"/>
    <property type="project" value="UniProtKB-EC"/>
</dbReference>
<evidence type="ECO:0000256" key="12">
    <source>
        <dbReference type="SAM" id="MobiDB-lite"/>
    </source>
</evidence>
<evidence type="ECO:0000256" key="3">
    <source>
        <dbReference type="ARBA" id="ARBA00004613"/>
    </source>
</evidence>
<keyword evidence="9" id="KW-0442">Lipid degradation</keyword>
<dbReference type="InterPro" id="IPR025202">
    <property type="entry name" value="PLD-like_dom"/>
</dbReference>
<feature type="region of interest" description="Disordered" evidence="12">
    <location>
        <begin position="310"/>
        <end position="330"/>
    </location>
</feature>
<evidence type="ECO:0000256" key="1">
    <source>
        <dbReference type="ARBA" id="ARBA00000798"/>
    </source>
</evidence>
<dbReference type="GO" id="GO:0016042">
    <property type="term" value="P:lipid catabolic process"/>
    <property type="evidence" value="ECO:0007669"/>
    <property type="project" value="UniProtKB-KW"/>
</dbReference>
<dbReference type="PROSITE" id="PS50035">
    <property type="entry name" value="PLD"/>
    <property type="match status" value="1"/>
</dbReference>
<evidence type="ECO:0000259" key="13">
    <source>
        <dbReference type="PROSITE" id="PS50035"/>
    </source>
</evidence>
<dbReference type="InterPro" id="IPR001736">
    <property type="entry name" value="PLipase_D/transphosphatidylase"/>
</dbReference>
<dbReference type="InterPro" id="IPR051406">
    <property type="entry name" value="PLD_domain"/>
</dbReference>
<evidence type="ECO:0000256" key="2">
    <source>
        <dbReference type="ARBA" id="ARBA00003145"/>
    </source>
</evidence>
<evidence type="ECO:0000256" key="8">
    <source>
        <dbReference type="ARBA" id="ARBA00022801"/>
    </source>
</evidence>
<feature type="region of interest" description="Disordered" evidence="12">
    <location>
        <begin position="609"/>
        <end position="632"/>
    </location>
</feature>
<dbReference type="Proteomes" id="UP000184096">
    <property type="component" value="Chromosome I"/>
</dbReference>
<evidence type="ECO:0000256" key="6">
    <source>
        <dbReference type="ARBA" id="ARBA00018392"/>
    </source>
</evidence>
<sequence length="735" mass="78088">MPQVAVAFSNNDIAVVAWTFDRHLDGCLGFAIHQIDIDNNSKETILPAMARFAGQTGAVLTTAQAPIQKFWWKDLYAKRGGSYEYLIVPMGGTPGQTLTPLAGVQPLRSNRVTLTPQRAPFEVYFNRGIVATQALAHALGDHPSVDALTPHIQNPADPIRINLMGQLQEGVTSLLARADKNGGTIHAALYELNDPQGLEKQLHDSARRLNVILGNEVGPKSDDADAANRAALKAAGANVIDRILGKGDIPHNKFMVLSENNQPTAVLSGSTNWTSTGLCTQSNNALVIESKDVAQRYIDYWNALKADTDAAGGDQHKLQSPTLRTFDHGNNDKAITGPIDLGGGVKVEVMLSPNTPGKLAKNPDKPNDMGRVFQLMDGAKQAILFLAFDPGNNSILDEAGSLLRRKPDLFVRGALTNAQRATNFSEALHAGGSAEADDAAAPAEHARGAGTVTVVGDQGKPKKQGEANGIDYRAIPAGAITAQDAPGGWEAELAKYGFAIIHSKIVVIDPFSDDCVVVTGSHNLGYRASHNNDENMVIIHGHRGLAEAYACNVLDVYDHYAWRFLLKEHPNQFGKPLEGDDQWQERYITGPAVKSAEMRFWLAAGGQTPSSAATGASKQPVVSNAPPTAPEAPVEQAAVVQQAKAKTKTAKRAVKPAAKKAAAKSSAGKVAKKAVKKVAKKAAKKAVKASRGSKKAAKKAAKVPAKKAGKKAAKKAAKPWVGNKAAKKKAGKKKR</sequence>
<dbReference type="CDD" id="cd09173">
    <property type="entry name" value="PLDc_Nuc_like_unchar1_2"/>
    <property type="match status" value="1"/>
</dbReference>
<gene>
    <name evidence="14" type="ORF">SAMN05444170_3951</name>
</gene>
<dbReference type="RefSeq" id="WP_072820240.1">
    <property type="nucleotide sequence ID" value="NZ_LT670849.1"/>
</dbReference>
<dbReference type="Pfam" id="PF13091">
    <property type="entry name" value="PLDc_2"/>
    <property type="match status" value="2"/>
</dbReference>
<name>A0A1M7U8H1_9BRAD</name>
<dbReference type="EC" id="3.1.4.4" evidence="5"/>
<keyword evidence="7" id="KW-0964">Secreted</keyword>
<comment type="similarity">
    <text evidence="4">Belongs to the phospholipase D family.</text>
</comment>
<comment type="subcellular location">
    <subcellularLocation>
        <location evidence="3">Secreted</location>
    </subcellularLocation>
</comment>
<keyword evidence="8" id="KW-0378">Hydrolase</keyword>
<evidence type="ECO:0000256" key="9">
    <source>
        <dbReference type="ARBA" id="ARBA00022963"/>
    </source>
</evidence>
<comment type="catalytic activity">
    <reaction evidence="1">
        <text>a 1,2-diacyl-sn-glycero-3-phosphocholine + H2O = a 1,2-diacyl-sn-glycero-3-phosphate + choline + H(+)</text>
        <dbReference type="Rhea" id="RHEA:14445"/>
        <dbReference type="ChEBI" id="CHEBI:15354"/>
        <dbReference type="ChEBI" id="CHEBI:15377"/>
        <dbReference type="ChEBI" id="CHEBI:15378"/>
        <dbReference type="ChEBI" id="CHEBI:57643"/>
        <dbReference type="ChEBI" id="CHEBI:58608"/>
        <dbReference type="EC" id="3.1.4.4"/>
    </reaction>
</comment>
<reference evidence="15" key="1">
    <citation type="submission" date="2016-11" db="EMBL/GenBank/DDBJ databases">
        <authorList>
            <person name="Varghese N."/>
            <person name="Submissions S."/>
        </authorList>
    </citation>
    <scope>NUCLEOTIDE SEQUENCE [LARGE SCALE GENOMIC DNA]</scope>
    <source>
        <strain evidence="15">GAS401</strain>
    </source>
</reference>
<evidence type="ECO:0000256" key="5">
    <source>
        <dbReference type="ARBA" id="ARBA00012027"/>
    </source>
</evidence>
<dbReference type="PANTHER" id="PTHR43856:SF1">
    <property type="entry name" value="MITOCHONDRIAL CARDIOLIPIN HYDROLASE"/>
    <property type="match status" value="1"/>
</dbReference>
<comment type="function">
    <text evidence="2">Could be a virulence factor.</text>
</comment>